<proteinExistence type="predicted"/>
<gene>
    <name evidence="1" type="ORF">BCR35DRAFT_297923</name>
</gene>
<dbReference type="EMBL" id="MCGR01000001">
    <property type="protein sequence ID" value="ORY92489.1"/>
    <property type="molecule type" value="Genomic_DNA"/>
</dbReference>
<dbReference type="InParanoid" id="A0A1Y2G5Z5"/>
<comment type="caution">
    <text evidence="1">The sequence shown here is derived from an EMBL/GenBank/DDBJ whole genome shotgun (WGS) entry which is preliminary data.</text>
</comment>
<protein>
    <submittedName>
        <fullName evidence="1">Uncharacterized protein</fullName>
    </submittedName>
</protein>
<reference evidence="1 2" key="1">
    <citation type="submission" date="2016-07" db="EMBL/GenBank/DDBJ databases">
        <title>Pervasive Adenine N6-methylation of Active Genes in Fungi.</title>
        <authorList>
            <consortium name="DOE Joint Genome Institute"/>
            <person name="Mondo S.J."/>
            <person name="Dannebaum R.O."/>
            <person name="Kuo R.C."/>
            <person name="Labutti K."/>
            <person name="Haridas S."/>
            <person name="Kuo A."/>
            <person name="Salamov A."/>
            <person name="Ahrendt S.R."/>
            <person name="Lipzen A."/>
            <person name="Sullivan W."/>
            <person name="Andreopoulos W.B."/>
            <person name="Clum A."/>
            <person name="Lindquist E."/>
            <person name="Daum C."/>
            <person name="Ramamoorthy G.K."/>
            <person name="Gryganskyi A."/>
            <person name="Culley D."/>
            <person name="Magnuson J.K."/>
            <person name="James T.Y."/>
            <person name="O'Malley M.A."/>
            <person name="Stajich J.E."/>
            <person name="Spatafora J.W."/>
            <person name="Visel A."/>
            <person name="Grigoriev I.V."/>
        </authorList>
    </citation>
    <scope>NUCLEOTIDE SEQUENCE [LARGE SCALE GENOMIC DNA]</scope>
    <source>
        <strain evidence="1 2">62-1032</strain>
    </source>
</reference>
<organism evidence="1 2">
    <name type="scientific">Leucosporidium creatinivorum</name>
    <dbReference type="NCBI Taxonomy" id="106004"/>
    <lineage>
        <taxon>Eukaryota</taxon>
        <taxon>Fungi</taxon>
        <taxon>Dikarya</taxon>
        <taxon>Basidiomycota</taxon>
        <taxon>Pucciniomycotina</taxon>
        <taxon>Microbotryomycetes</taxon>
        <taxon>Leucosporidiales</taxon>
        <taxon>Leucosporidium</taxon>
    </lineage>
</organism>
<dbReference type="AlphaFoldDB" id="A0A1Y2G5Z5"/>
<name>A0A1Y2G5Z5_9BASI</name>
<keyword evidence="2" id="KW-1185">Reference proteome</keyword>
<evidence type="ECO:0000313" key="2">
    <source>
        <dbReference type="Proteomes" id="UP000193467"/>
    </source>
</evidence>
<accession>A0A1Y2G5Z5</accession>
<sequence>MSAELRLRDRPPLLVDAAELRKGVVALSEGVEGERREKKLNDRLQDFVWERGDWSRGFAELGRTRGAT</sequence>
<dbReference type="Proteomes" id="UP000193467">
    <property type="component" value="Unassembled WGS sequence"/>
</dbReference>
<evidence type="ECO:0000313" key="1">
    <source>
        <dbReference type="EMBL" id="ORY92489.1"/>
    </source>
</evidence>